<accession>A0AAE2ZKH8</accession>
<dbReference type="Gene3D" id="1.20.1080.10">
    <property type="entry name" value="Glycerol uptake facilitator protein"/>
    <property type="match status" value="1"/>
</dbReference>
<keyword evidence="2 6" id="KW-0812">Transmembrane</keyword>
<feature type="transmembrane region" description="Helical" evidence="6">
    <location>
        <begin position="117"/>
        <end position="139"/>
    </location>
</feature>
<feature type="transmembrane region" description="Helical" evidence="6">
    <location>
        <begin position="32"/>
        <end position="54"/>
    </location>
</feature>
<evidence type="ECO:0000256" key="1">
    <source>
        <dbReference type="ARBA" id="ARBA00004141"/>
    </source>
</evidence>
<dbReference type="Pfam" id="PF01226">
    <property type="entry name" value="Form_Nir_trans"/>
    <property type="match status" value="1"/>
</dbReference>
<feature type="transmembrane region" description="Helical" evidence="6">
    <location>
        <begin position="162"/>
        <end position="181"/>
    </location>
</feature>
<protein>
    <submittedName>
        <fullName evidence="7">Formate/nitrite transporter family protein</fullName>
    </submittedName>
</protein>
<dbReference type="GO" id="GO:0015499">
    <property type="term" value="F:formate transmembrane transporter activity"/>
    <property type="evidence" value="ECO:0007669"/>
    <property type="project" value="TreeGrafter"/>
</dbReference>
<dbReference type="Proteomes" id="UP001196509">
    <property type="component" value="Unassembled WGS sequence"/>
</dbReference>
<keyword evidence="4 6" id="KW-0472">Membrane</keyword>
<sequence length="260" mass="26895">MSETKVAAQNTLKPREIADFIRRVGASRVRQPALSIVMLSILAGVFIGLGGLAFTQVTVGTDPAFGPTRFLGGVVFSLGLILVVVGGAELFTGNALLIMPMTSRLISPMAMTGNWALVYVGNFAGSVLLAIVVAASGVLEGGMAERAAAIVEAKAALEWQEALFRGILCNMLVCLAVWLSVAAKTVIGKVAAVIWPIATFVLLGLEHSVANMYLFPQGMAAGADVGVSAFAQNLFIVTIGNIIGGALVGVAYGLAYPADR</sequence>
<evidence type="ECO:0000256" key="2">
    <source>
        <dbReference type="ARBA" id="ARBA00022692"/>
    </source>
</evidence>
<feature type="transmembrane region" description="Helical" evidence="6">
    <location>
        <begin position="193"/>
        <end position="214"/>
    </location>
</feature>
<reference evidence="7" key="1">
    <citation type="submission" date="2021-08" db="EMBL/GenBank/DDBJ databases">
        <title>Hoeflea bacterium WL0058 sp. nov., isolated from the sediment.</title>
        <authorList>
            <person name="Wang L."/>
            <person name="Zhang D."/>
        </authorList>
    </citation>
    <scope>NUCLEOTIDE SEQUENCE</scope>
    <source>
        <strain evidence="7">WL0058</strain>
    </source>
</reference>
<evidence type="ECO:0000256" key="6">
    <source>
        <dbReference type="SAM" id="Phobius"/>
    </source>
</evidence>
<dbReference type="InterPro" id="IPR024002">
    <property type="entry name" value="For/NO2_transpt_CS"/>
</dbReference>
<dbReference type="PROSITE" id="PS01006">
    <property type="entry name" value="FORMATE_NITRITE_TP_2"/>
    <property type="match status" value="1"/>
</dbReference>
<name>A0AAE2ZKH8_9HYPH</name>
<feature type="transmembrane region" description="Helical" evidence="6">
    <location>
        <begin position="234"/>
        <end position="255"/>
    </location>
</feature>
<dbReference type="PANTHER" id="PTHR30520">
    <property type="entry name" value="FORMATE TRANSPORTER-RELATED"/>
    <property type="match status" value="1"/>
</dbReference>
<dbReference type="AlphaFoldDB" id="A0AAE2ZKH8"/>
<organism evidence="7 8">
    <name type="scientific">Flavimaribacter sediminis</name>
    <dbReference type="NCBI Taxonomy" id="2865987"/>
    <lineage>
        <taxon>Bacteria</taxon>
        <taxon>Pseudomonadati</taxon>
        <taxon>Pseudomonadota</taxon>
        <taxon>Alphaproteobacteria</taxon>
        <taxon>Hyphomicrobiales</taxon>
        <taxon>Rhizobiaceae</taxon>
        <taxon>Flavimaribacter</taxon>
    </lineage>
</organism>
<comment type="caution">
    <text evidence="7">The sequence shown here is derived from an EMBL/GenBank/DDBJ whole genome shotgun (WGS) entry which is preliminary data.</text>
</comment>
<comment type="subcellular location">
    <subcellularLocation>
        <location evidence="1">Membrane</location>
        <topology evidence="1">Multi-pass membrane protein</topology>
    </subcellularLocation>
</comment>
<dbReference type="EMBL" id="JAICBX010000001">
    <property type="protein sequence ID" value="MBW8636265.1"/>
    <property type="molecule type" value="Genomic_DNA"/>
</dbReference>
<dbReference type="RefSeq" id="WP_220226964.1">
    <property type="nucleotide sequence ID" value="NZ_JAICBX010000001.1"/>
</dbReference>
<evidence type="ECO:0000256" key="4">
    <source>
        <dbReference type="ARBA" id="ARBA00023136"/>
    </source>
</evidence>
<dbReference type="InterPro" id="IPR023271">
    <property type="entry name" value="Aquaporin-like"/>
</dbReference>
<gene>
    <name evidence="7" type="ORF">K1W69_03615</name>
</gene>
<keyword evidence="8" id="KW-1185">Reference proteome</keyword>
<proteinExistence type="inferred from homology"/>
<evidence type="ECO:0000313" key="8">
    <source>
        <dbReference type="Proteomes" id="UP001196509"/>
    </source>
</evidence>
<evidence type="ECO:0000256" key="5">
    <source>
        <dbReference type="ARBA" id="ARBA00049660"/>
    </source>
</evidence>
<dbReference type="PROSITE" id="PS01005">
    <property type="entry name" value="FORMATE_NITRITE_TP_1"/>
    <property type="match status" value="1"/>
</dbReference>
<keyword evidence="3 6" id="KW-1133">Transmembrane helix</keyword>
<dbReference type="GO" id="GO:0005886">
    <property type="term" value="C:plasma membrane"/>
    <property type="evidence" value="ECO:0007669"/>
    <property type="project" value="TreeGrafter"/>
</dbReference>
<dbReference type="InterPro" id="IPR000292">
    <property type="entry name" value="For/NO2_transpt"/>
</dbReference>
<evidence type="ECO:0000313" key="7">
    <source>
        <dbReference type="EMBL" id="MBW8636265.1"/>
    </source>
</evidence>
<comment type="similarity">
    <text evidence="5">Belongs to the FNT transporter (TC 1.A.16) family.</text>
</comment>
<evidence type="ECO:0000256" key="3">
    <source>
        <dbReference type="ARBA" id="ARBA00022989"/>
    </source>
</evidence>
<dbReference type="PANTHER" id="PTHR30520:SF6">
    <property type="entry name" value="FORMATE_NITRATE FAMILY TRANSPORTER (EUROFUNG)"/>
    <property type="match status" value="1"/>
</dbReference>
<feature type="transmembrane region" description="Helical" evidence="6">
    <location>
        <begin position="74"/>
        <end position="97"/>
    </location>
</feature>